<evidence type="ECO:0000313" key="2">
    <source>
        <dbReference type="Proteomes" id="UP001060215"/>
    </source>
</evidence>
<protein>
    <submittedName>
        <fullName evidence="1">Transcription factor bHLH74</fullName>
    </submittedName>
</protein>
<sequence length="122" mass="14120">MRLLQELVPGCNKITWKAVMLDEIINYVQSLQQQVETMRIRRQLISFDKELIRVKGRESFTALHYVALRNDRVRLAKFLCACPAAIEDRTIRGETAMHIAVKRLNSSFKCHGMDAELIDSRS</sequence>
<reference evidence="1 2" key="1">
    <citation type="journal article" date="2022" name="Plant J.">
        <title>Chromosome-level genome of Camellia lanceoleosa provides a valuable resource for understanding genome evolution and self-incompatibility.</title>
        <authorList>
            <person name="Gong W."/>
            <person name="Xiao S."/>
            <person name="Wang L."/>
            <person name="Liao Z."/>
            <person name="Chang Y."/>
            <person name="Mo W."/>
            <person name="Hu G."/>
            <person name="Li W."/>
            <person name="Zhao G."/>
            <person name="Zhu H."/>
            <person name="Hu X."/>
            <person name="Ji K."/>
            <person name="Xiang X."/>
            <person name="Song Q."/>
            <person name="Yuan D."/>
            <person name="Jin S."/>
            <person name="Zhang L."/>
        </authorList>
    </citation>
    <scope>NUCLEOTIDE SEQUENCE [LARGE SCALE GENOMIC DNA]</scope>
    <source>
        <strain evidence="1">SQ_2022a</strain>
    </source>
</reference>
<name>A0ACC0FL98_9ERIC</name>
<comment type="caution">
    <text evidence="1">The sequence shown here is derived from an EMBL/GenBank/DDBJ whole genome shotgun (WGS) entry which is preliminary data.</text>
</comment>
<evidence type="ECO:0000313" key="1">
    <source>
        <dbReference type="EMBL" id="KAI7988206.1"/>
    </source>
</evidence>
<proteinExistence type="predicted"/>
<accession>A0ACC0FL98</accession>
<dbReference type="Proteomes" id="UP001060215">
    <property type="component" value="Chromosome 14"/>
</dbReference>
<organism evidence="1 2">
    <name type="scientific">Camellia lanceoleosa</name>
    <dbReference type="NCBI Taxonomy" id="1840588"/>
    <lineage>
        <taxon>Eukaryota</taxon>
        <taxon>Viridiplantae</taxon>
        <taxon>Streptophyta</taxon>
        <taxon>Embryophyta</taxon>
        <taxon>Tracheophyta</taxon>
        <taxon>Spermatophyta</taxon>
        <taxon>Magnoliopsida</taxon>
        <taxon>eudicotyledons</taxon>
        <taxon>Gunneridae</taxon>
        <taxon>Pentapetalae</taxon>
        <taxon>asterids</taxon>
        <taxon>Ericales</taxon>
        <taxon>Theaceae</taxon>
        <taxon>Camellia</taxon>
    </lineage>
</organism>
<keyword evidence="2" id="KW-1185">Reference proteome</keyword>
<dbReference type="EMBL" id="CM045771">
    <property type="protein sequence ID" value="KAI7988206.1"/>
    <property type="molecule type" value="Genomic_DNA"/>
</dbReference>
<gene>
    <name evidence="1" type="ORF">LOK49_LG13G01634</name>
</gene>